<name>A0A6B1FDA0_9SYNE</name>
<protein>
    <submittedName>
        <fullName evidence="1">DUF1997 domain-containing protein</fullName>
    </submittedName>
</protein>
<reference evidence="1" key="1">
    <citation type="submission" date="2019-09" db="EMBL/GenBank/DDBJ databases">
        <title>Characterisation of the sponge microbiome using genome-centric metagenomics.</title>
        <authorList>
            <person name="Engelberts J.P."/>
            <person name="Robbins S.J."/>
            <person name="De Goeij J.M."/>
            <person name="Aranda M."/>
            <person name="Bell S.C."/>
            <person name="Webster N.S."/>
        </authorList>
    </citation>
    <scope>NUCLEOTIDE SEQUENCE</scope>
    <source>
        <strain evidence="1">SB0676_bin_10</strain>
    </source>
</reference>
<dbReference type="PANTHER" id="PTHR34131:SF3">
    <property type="entry name" value="(RAP ANNOTATION RELEASE2) GALACTOSE-BINDING LIKE DOMAIN CONTAINING PROTEIN"/>
    <property type="match status" value="1"/>
</dbReference>
<gene>
    <name evidence="1" type="ORF">F4162_04555</name>
</gene>
<dbReference type="EMBL" id="VYDO01000146">
    <property type="protein sequence ID" value="MYG38262.1"/>
    <property type="molecule type" value="Genomic_DNA"/>
</dbReference>
<dbReference type="InterPro" id="IPR018971">
    <property type="entry name" value="DUF1997"/>
</dbReference>
<evidence type="ECO:0000313" key="1">
    <source>
        <dbReference type="EMBL" id="MYG38262.1"/>
    </source>
</evidence>
<accession>A0A6B1FDA0</accession>
<proteinExistence type="predicted"/>
<dbReference type="PANTHER" id="PTHR34131">
    <property type="entry name" value="(RAP ANNOTATION RELEASE2) GALACTOSE-BINDING LIKE DOMAIN CONTAINING PROTEIN"/>
    <property type="match status" value="1"/>
</dbReference>
<dbReference type="Pfam" id="PF09366">
    <property type="entry name" value="DUF1997"/>
    <property type="match status" value="1"/>
</dbReference>
<comment type="caution">
    <text evidence="1">The sequence shown here is derived from an EMBL/GenBank/DDBJ whole genome shotgun (WGS) entry which is preliminary data.</text>
</comment>
<sequence length="191" mass="21253">MAMQLAFSARQKLGLAVPGSSGNLSAYLRQEERVVRVLLGADALQVLRPAHYRYTLPRFKVFQLQVQPIVDLRTTLLPHRLVIHSCQCRLDSTALAANDFQLQLEAWMEARDDQLEGEASLAVQVSRPALLRLIPQAVLEGTGDRVLAGVLSRIKARISREFVQDFQVWRRGHGVASPPPPPPFPESSPES</sequence>
<organism evidence="1">
    <name type="scientific">Synechococcus sp. SB0676_bin_10</name>
    <dbReference type="NCBI Taxonomy" id="2604869"/>
    <lineage>
        <taxon>Bacteria</taxon>
        <taxon>Bacillati</taxon>
        <taxon>Cyanobacteriota</taxon>
        <taxon>Cyanophyceae</taxon>
        <taxon>Synechococcales</taxon>
        <taxon>Synechococcaceae</taxon>
        <taxon>Synechococcus</taxon>
    </lineage>
</organism>
<dbReference type="AlphaFoldDB" id="A0A6B1FDA0"/>